<evidence type="ECO:0008006" key="3">
    <source>
        <dbReference type="Google" id="ProtNLM"/>
    </source>
</evidence>
<dbReference type="SUPFAM" id="SSF54637">
    <property type="entry name" value="Thioesterase/thiol ester dehydrase-isomerase"/>
    <property type="match status" value="2"/>
</dbReference>
<gene>
    <name evidence="1" type="ORF">GCM10009559_27400</name>
</gene>
<dbReference type="RefSeq" id="WP_343941728.1">
    <property type="nucleotide sequence ID" value="NZ_BAAAHP010000075.1"/>
</dbReference>
<evidence type="ECO:0000313" key="2">
    <source>
        <dbReference type="Proteomes" id="UP001499967"/>
    </source>
</evidence>
<sequence length="304" mass="30945">MNDHDELDWGLRAVALARRTGAPLLACTAGIRTTPGGATGADLGFSPAPAPQRIGDLEAAMLADFVLGGALRARTSREKPMPTLTLSLELVRPARSAARFTAHATETAVDGGLGTAAAVLRDEGAAIGHASATFAVPSRGRQPVLPWDDPEGIPAVEPLPRADLDEVEAGALGAMLGTAADGGAGSSLSWGDRVVEAATTTAAGDGRATLRFRPAGSVTNRAGAVQGSVLVALATRAARAAAGGPVDVRSVGVRFADAAHTRTVLHVAARVEHRTRRTVFVDVQVTQDEAVRAAAGVVCRVPAT</sequence>
<accession>A0ABN1Q0N6</accession>
<name>A0ABN1Q0N6_9PSEU</name>
<organism evidence="1 2">
    <name type="scientific">Pseudonocardia zijingensis</name>
    <dbReference type="NCBI Taxonomy" id="153376"/>
    <lineage>
        <taxon>Bacteria</taxon>
        <taxon>Bacillati</taxon>
        <taxon>Actinomycetota</taxon>
        <taxon>Actinomycetes</taxon>
        <taxon>Pseudonocardiales</taxon>
        <taxon>Pseudonocardiaceae</taxon>
        <taxon>Pseudonocardia</taxon>
    </lineage>
</organism>
<dbReference type="Proteomes" id="UP001499967">
    <property type="component" value="Unassembled WGS sequence"/>
</dbReference>
<dbReference type="EMBL" id="BAAAHP010000075">
    <property type="protein sequence ID" value="GAA0935683.1"/>
    <property type="molecule type" value="Genomic_DNA"/>
</dbReference>
<proteinExistence type="predicted"/>
<evidence type="ECO:0000313" key="1">
    <source>
        <dbReference type="EMBL" id="GAA0935683.1"/>
    </source>
</evidence>
<reference evidence="1 2" key="1">
    <citation type="journal article" date="2019" name="Int. J. Syst. Evol. Microbiol.">
        <title>The Global Catalogue of Microorganisms (GCM) 10K type strain sequencing project: providing services to taxonomists for standard genome sequencing and annotation.</title>
        <authorList>
            <consortium name="The Broad Institute Genomics Platform"/>
            <consortium name="The Broad Institute Genome Sequencing Center for Infectious Disease"/>
            <person name="Wu L."/>
            <person name="Ma J."/>
        </authorList>
    </citation>
    <scope>NUCLEOTIDE SEQUENCE [LARGE SCALE GENOMIC DNA]</scope>
    <source>
        <strain evidence="1 2">JCM 11117</strain>
    </source>
</reference>
<comment type="caution">
    <text evidence="1">The sequence shown here is derived from an EMBL/GenBank/DDBJ whole genome shotgun (WGS) entry which is preliminary data.</text>
</comment>
<protein>
    <recommendedName>
        <fullName evidence="3">Thioesterase domain-containing protein</fullName>
    </recommendedName>
</protein>
<keyword evidence="2" id="KW-1185">Reference proteome</keyword>
<dbReference type="Gene3D" id="3.10.129.10">
    <property type="entry name" value="Hotdog Thioesterase"/>
    <property type="match status" value="2"/>
</dbReference>
<dbReference type="InterPro" id="IPR029069">
    <property type="entry name" value="HotDog_dom_sf"/>
</dbReference>